<keyword evidence="2" id="KW-1185">Reference proteome</keyword>
<sequence length="364" mass="41009">MDEKGIALGVGDKVKVLIPQSQAQAFATMPGNRDWVSLIECISGSRFQLPPYIIFKGKQVQRAWITSRLNRETVIRVSDSGWTNSDIALDWLSHFNSYTKPRLQGIYRILILDGHESHVSLPFIEYCEAHKIVPLCLPPHSTHILQPLDVSIFGPLAKAYKKRLHDTAIYGALAITKKEFLEIYQAARSEAISSSNIASAWRATGLIPYDPSTVLSKIQTETLPFASLTNKDGIRIDIPVSPSVGERINGVIDLVLQGVTPLRSKALHNLQDLALRTLADKVILQRMNTELIEKHKRQRQGKEKTSYGKARVLSVQEALQKNQEREKKEQAEALKKERYWILRGKVGFAKKVLNELPLETDLFV</sequence>
<evidence type="ECO:0000313" key="1">
    <source>
        <dbReference type="EMBL" id="OCK87364.1"/>
    </source>
</evidence>
<reference evidence="1 2" key="1">
    <citation type="journal article" date="2016" name="Nat. Commun.">
        <title>Ectomycorrhizal ecology is imprinted in the genome of the dominant symbiotic fungus Cenococcum geophilum.</title>
        <authorList>
            <consortium name="DOE Joint Genome Institute"/>
            <person name="Peter M."/>
            <person name="Kohler A."/>
            <person name="Ohm R.A."/>
            <person name="Kuo A."/>
            <person name="Krutzmann J."/>
            <person name="Morin E."/>
            <person name="Arend M."/>
            <person name="Barry K.W."/>
            <person name="Binder M."/>
            <person name="Choi C."/>
            <person name="Clum A."/>
            <person name="Copeland A."/>
            <person name="Grisel N."/>
            <person name="Haridas S."/>
            <person name="Kipfer T."/>
            <person name="LaButti K."/>
            <person name="Lindquist E."/>
            <person name="Lipzen A."/>
            <person name="Maire R."/>
            <person name="Meier B."/>
            <person name="Mihaltcheva S."/>
            <person name="Molinier V."/>
            <person name="Murat C."/>
            <person name="Poggeler S."/>
            <person name="Quandt C.A."/>
            <person name="Sperisen C."/>
            <person name="Tritt A."/>
            <person name="Tisserant E."/>
            <person name="Crous P.W."/>
            <person name="Henrissat B."/>
            <person name="Nehls U."/>
            <person name="Egli S."/>
            <person name="Spatafora J.W."/>
            <person name="Grigoriev I.V."/>
            <person name="Martin F.M."/>
        </authorList>
    </citation>
    <scope>NUCLEOTIDE SEQUENCE [LARGE SCALE GENOMIC DNA]</scope>
    <source>
        <strain evidence="1 2">1.58</strain>
    </source>
</reference>
<gene>
    <name evidence="1" type="ORF">K441DRAFT_742479</name>
</gene>
<name>A0ACC8EM59_9PEZI</name>
<dbReference type="Proteomes" id="UP000250078">
    <property type="component" value="Unassembled WGS sequence"/>
</dbReference>
<organism evidence="1 2">
    <name type="scientific">Cenococcum geophilum 1.58</name>
    <dbReference type="NCBI Taxonomy" id="794803"/>
    <lineage>
        <taxon>Eukaryota</taxon>
        <taxon>Fungi</taxon>
        <taxon>Dikarya</taxon>
        <taxon>Ascomycota</taxon>
        <taxon>Pezizomycotina</taxon>
        <taxon>Dothideomycetes</taxon>
        <taxon>Pleosporomycetidae</taxon>
        <taxon>Gloniales</taxon>
        <taxon>Gloniaceae</taxon>
        <taxon>Cenococcum</taxon>
    </lineage>
</organism>
<protein>
    <submittedName>
        <fullName evidence="1">DDE-domain-containing protein</fullName>
    </submittedName>
</protein>
<evidence type="ECO:0000313" key="2">
    <source>
        <dbReference type="Proteomes" id="UP000250078"/>
    </source>
</evidence>
<accession>A0ACC8EM59</accession>
<proteinExistence type="predicted"/>
<dbReference type="EMBL" id="KV748262">
    <property type="protein sequence ID" value="OCK87364.1"/>
    <property type="molecule type" value="Genomic_DNA"/>
</dbReference>